<reference evidence="1" key="2">
    <citation type="journal article" date="2015" name="Fish Shellfish Immunol.">
        <title>Early steps in the European eel (Anguilla anguilla)-Vibrio vulnificus interaction in the gills: Role of the RtxA13 toxin.</title>
        <authorList>
            <person name="Callol A."/>
            <person name="Pajuelo D."/>
            <person name="Ebbesson L."/>
            <person name="Teles M."/>
            <person name="MacKenzie S."/>
            <person name="Amaro C."/>
        </authorList>
    </citation>
    <scope>NUCLEOTIDE SEQUENCE</scope>
</reference>
<reference evidence="1" key="1">
    <citation type="submission" date="2014-11" db="EMBL/GenBank/DDBJ databases">
        <authorList>
            <person name="Amaro Gonzalez C."/>
        </authorList>
    </citation>
    <scope>NUCLEOTIDE SEQUENCE</scope>
</reference>
<protein>
    <submittedName>
        <fullName evidence="1">Uncharacterized protein</fullName>
    </submittedName>
</protein>
<name>A0A0E9VC56_ANGAN</name>
<evidence type="ECO:0000313" key="1">
    <source>
        <dbReference type="EMBL" id="JAH75045.1"/>
    </source>
</evidence>
<dbReference type="EMBL" id="GBXM01033532">
    <property type="protein sequence ID" value="JAH75045.1"/>
    <property type="molecule type" value="Transcribed_RNA"/>
</dbReference>
<proteinExistence type="predicted"/>
<organism evidence="1">
    <name type="scientific">Anguilla anguilla</name>
    <name type="common">European freshwater eel</name>
    <name type="synonym">Muraena anguilla</name>
    <dbReference type="NCBI Taxonomy" id="7936"/>
    <lineage>
        <taxon>Eukaryota</taxon>
        <taxon>Metazoa</taxon>
        <taxon>Chordata</taxon>
        <taxon>Craniata</taxon>
        <taxon>Vertebrata</taxon>
        <taxon>Euteleostomi</taxon>
        <taxon>Actinopterygii</taxon>
        <taxon>Neopterygii</taxon>
        <taxon>Teleostei</taxon>
        <taxon>Anguilliformes</taxon>
        <taxon>Anguillidae</taxon>
        <taxon>Anguilla</taxon>
    </lineage>
</organism>
<dbReference type="AlphaFoldDB" id="A0A0E9VC56"/>
<accession>A0A0E9VC56</accession>
<sequence length="28" mass="3149">MLKLNLKAVKTDIAQKSNLSFIRALNFA</sequence>